<dbReference type="InterPro" id="IPR001394">
    <property type="entry name" value="Peptidase_C19_UCH"/>
</dbReference>
<evidence type="ECO:0000256" key="3">
    <source>
        <dbReference type="ARBA" id="ARBA00022723"/>
    </source>
</evidence>
<dbReference type="PROSITE" id="PS00973">
    <property type="entry name" value="USP_2"/>
    <property type="match status" value="1"/>
</dbReference>
<dbReference type="EC" id="3.4.19.12" evidence="2"/>
<dbReference type="InterPro" id="IPR050185">
    <property type="entry name" value="Ub_carboxyl-term_hydrolase"/>
</dbReference>
<dbReference type="AlphaFoldDB" id="A0A6F9DVR3"/>
<dbReference type="Gene3D" id="2.60.40.790">
    <property type="match status" value="2"/>
</dbReference>
<evidence type="ECO:0000256" key="1">
    <source>
        <dbReference type="ARBA" id="ARBA00000707"/>
    </source>
</evidence>
<dbReference type="PANTHER" id="PTHR21646">
    <property type="entry name" value="UBIQUITIN CARBOXYL-TERMINAL HYDROLASE"/>
    <property type="match status" value="1"/>
</dbReference>
<feature type="domain" description="USP" evidence="8">
    <location>
        <begin position="326"/>
        <end position="944"/>
    </location>
</feature>
<accession>A0A6F9DVR3</accession>
<dbReference type="EMBL" id="LR791685">
    <property type="protein sequence ID" value="CAB3267547.1"/>
    <property type="molecule type" value="mRNA"/>
</dbReference>
<evidence type="ECO:0000256" key="5">
    <source>
        <dbReference type="ARBA" id="ARBA00022833"/>
    </source>
</evidence>
<dbReference type="PROSITE" id="PS51203">
    <property type="entry name" value="CS"/>
    <property type="match status" value="2"/>
</dbReference>
<feature type="domain" description="CS" evidence="10">
    <location>
        <begin position="155"/>
        <end position="256"/>
    </location>
</feature>
<evidence type="ECO:0000259" key="8">
    <source>
        <dbReference type="PROSITE" id="PS50235"/>
    </source>
</evidence>
<dbReference type="InterPro" id="IPR038765">
    <property type="entry name" value="Papain-like_cys_pep_sf"/>
</dbReference>
<comment type="catalytic activity">
    <reaction evidence="1">
        <text>Thiol-dependent hydrolysis of ester, thioester, amide, peptide and isopeptide bonds formed by the C-terminal Gly of ubiquitin (a 76-residue protein attached to proteins as an intracellular targeting signal).</text>
        <dbReference type="EC" id="3.4.19.12"/>
    </reaction>
</comment>
<dbReference type="PANTHER" id="PTHR21646:SF74">
    <property type="entry name" value="UBIQUITIN CARBOXYL-TERMINAL HYDROLASE 19"/>
    <property type="match status" value="1"/>
</dbReference>
<dbReference type="InterPro" id="IPR007052">
    <property type="entry name" value="CS_dom"/>
</dbReference>
<evidence type="ECO:0000259" key="9">
    <source>
        <dbReference type="PROSITE" id="PS50865"/>
    </source>
</evidence>
<dbReference type="Gene3D" id="3.90.70.10">
    <property type="entry name" value="Cysteine proteinases"/>
    <property type="match status" value="2"/>
</dbReference>
<dbReference type="Gene3D" id="6.10.140.2220">
    <property type="match status" value="1"/>
</dbReference>
<evidence type="ECO:0000256" key="7">
    <source>
        <dbReference type="SAM" id="MobiDB-lite"/>
    </source>
</evidence>
<reference evidence="11" key="1">
    <citation type="submission" date="2020-04" db="EMBL/GenBank/DDBJ databases">
        <authorList>
            <person name="Neveu A P."/>
        </authorList>
    </citation>
    <scope>NUCLEOTIDE SEQUENCE</scope>
    <source>
        <tissue evidence="11">Whole embryo</tissue>
    </source>
</reference>
<dbReference type="InterPro" id="IPR002893">
    <property type="entry name" value="Znf_MYND"/>
</dbReference>
<gene>
    <name evidence="11" type="primary">Usp19</name>
</gene>
<keyword evidence="4 6" id="KW-0863">Zinc-finger</keyword>
<dbReference type="Pfam" id="PF01753">
    <property type="entry name" value="zf-MYND"/>
    <property type="match status" value="1"/>
</dbReference>
<feature type="region of interest" description="Disordered" evidence="7">
    <location>
        <begin position="966"/>
        <end position="1000"/>
    </location>
</feature>
<protein>
    <recommendedName>
        <fullName evidence="2">ubiquitinyl hydrolase 1</fullName>
        <ecNumber evidence="2">3.4.19.12</ecNumber>
    </recommendedName>
</protein>
<dbReference type="InterPro" id="IPR028889">
    <property type="entry name" value="USP"/>
</dbReference>
<dbReference type="CDD" id="cd06463">
    <property type="entry name" value="p23_like"/>
    <property type="match status" value="1"/>
</dbReference>
<dbReference type="GO" id="GO:0016579">
    <property type="term" value="P:protein deubiquitination"/>
    <property type="evidence" value="ECO:0007669"/>
    <property type="project" value="InterPro"/>
</dbReference>
<evidence type="ECO:0000313" key="11">
    <source>
        <dbReference type="EMBL" id="CAB3267547.1"/>
    </source>
</evidence>
<dbReference type="Pfam" id="PF00443">
    <property type="entry name" value="UCH"/>
    <property type="match status" value="1"/>
</dbReference>
<sequence length="1103" mass="126047">MFTTQWSQKGPHVYLVFEKTSDSFQIEDVAVTLTNTSCKLTIPDCLPFGFELFDEIDQKRSERQQNNDRLVLVLRKKNENIKWTSLTSKNVNEQNNEYNQRAVTSVRMSGGTIVTHGILKGGNQTSASSPCQTGQDIMKEGFKSLKQFEHESHQLKTVKHAWYETGSHSLVITIYIALLDQLGVSVIYEERNLTITMKTCDETFHEKYGTTIETPFLWSIRLFAAIVPSKGRHKITRKTLEIHLLKQEAVKWKNLLEIETPSLSLNSTENRKDGWKKIGQDEPMEFASDDEDNNNVKKNENRPLPSTTSCFHSRTSVKSVCRAGFTGLNNLGNTCFMNSVLQALANTSDLKTYLLDGHYRKDINTKNPLGMKGKMVEVVFELFKELWSRDKTSFSPIKFKEMVGLKEPRFTDYMQHDAQEFMAFLLDIIHEDVNRVVEKPYSEGKEDDDRPDHVVAEESWKLHKSRNDSFIVDLFHGLFKSKLDCPKCGHCSLKFDPFLFLTIPLPKPKRVLSVFFHYVDPTRKPVKITLSVSSSGGTMLEIFQKVGEKMNISVNKLQIFEVYKQWIRRFFLPTSSLNDVRPDDVIFVQETQAKDEDGNEMLQLPVVQRQTVSTLAQHCAYCSALPQVHKLKRCLKCMRVGYCHQVCQRADWPQHRKNCSRKLDVVGMPFFMCFPKRKATYKYLCELVTMFSKRSVKVTHYQQTNATPPSPVEGCPFVLSPVNWKTMQFNTLPPLTDQGDEVLDLSDCKLLGLDWETDNRKTYFVKVESVTMDCDEISVAGENNNGADIRSCLQLFTEPEILSQMEAWYCPRCKDHREATKKMSIWQLPKVLILQLKRFSFKNLLWRDKIDTFVDFPVNGLDMSEFCINPRESNIPQIYDLYAVVNHHGGIFGGHYTSYVRLATDDDSSQGVGWRFCDDSHIRELNDPQQVVSKAAYVVMYKKRKLPQAHPSLDQRFLDHPAIEEERISGNPPSPTAPFESPSPSRASPSPSSNSQADDPLEADEAPYYLSSVCLGTGRNTSNEPEAVDDISGVPLIRYNEIFDDQGNVREETDSKVEENEDNKDHGDNATMIPPNSPVSCKEDFSKVNCNPPLSYTDMDAID</sequence>
<dbReference type="PROSITE" id="PS50235">
    <property type="entry name" value="USP_3"/>
    <property type="match status" value="1"/>
</dbReference>
<evidence type="ECO:0000256" key="6">
    <source>
        <dbReference type="PROSITE-ProRule" id="PRU00134"/>
    </source>
</evidence>
<dbReference type="InterPro" id="IPR008978">
    <property type="entry name" value="HSP20-like_chaperone"/>
</dbReference>
<organism evidence="11">
    <name type="scientific">Phallusia mammillata</name>
    <dbReference type="NCBI Taxonomy" id="59560"/>
    <lineage>
        <taxon>Eukaryota</taxon>
        <taxon>Metazoa</taxon>
        <taxon>Chordata</taxon>
        <taxon>Tunicata</taxon>
        <taxon>Ascidiacea</taxon>
        <taxon>Phlebobranchia</taxon>
        <taxon>Ascidiidae</taxon>
        <taxon>Phallusia</taxon>
    </lineage>
</organism>
<dbReference type="CDD" id="cd06466">
    <property type="entry name" value="p23_CS_SGT1_like"/>
    <property type="match status" value="1"/>
</dbReference>
<dbReference type="Pfam" id="PF04969">
    <property type="entry name" value="CS"/>
    <property type="match status" value="2"/>
</dbReference>
<feature type="region of interest" description="Disordered" evidence="7">
    <location>
        <begin position="1045"/>
        <end position="1087"/>
    </location>
</feature>
<feature type="domain" description="CS" evidence="10">
    <location>
        <begin position="1"/>
        <end position="87"/>
    </location>
</feature>
<name>A0A6F9DVR3_9ASCI</name>
<dbReference type="SUPFAM" id="SSF144232">
    <property type="entry name" value="HIT/MYND zinc finger-like"/>
    <property type="match status" value="1"/>
</dbReference>
<dbReference type="InterPro" id="IPR018200">
    <property type="entry name" value="USP_CS"/>
</dbReference>
<feature type="compositionally biased region" description="Low complexity" evidence="7">
    <location>
        <begin position="982"/>
        <end position="995"/>
    </location>
</feature>
<proteinExistence type="evidence at transcript level"/>
<evidence type="ECO:0000256" key="4">
    <source>
        <dbReference type="ARBA" id="ARBA00022771"/>
    </source>
</evidence>
<dbReference type="PROSITE" id="PS50865">
    <property type="entry name" value="ZF_MYND_2"/>
    <property type="match status" value="1"/>
</dbReference>
<keyword evidence="5" id="KW-0862">Zinc</keyword>
<feature type="domain" description="MYND-type" evidence="9">
    <location>
        <begin position="619"/>
        <end position="659"/>
    </location>
</feature>
<feature type="compositionally biased region" description="Basic and acidic residues" evidence="7">
    <location>
        <begin position="269"/>
        <end position="280"/>
    </location>
</feature>
<feature type="compositionally biased region" description="Basic and acidic residues" evidence="7">
    <location>
        <begin position="1047"/>
        <end position="1068"/>
    </location>
</feature>
<dbReference type="GO" id="GO:0004843">
    <property type="term" value="F:cysteine-type deubiquitinase activity"/>
    <property type="evidence" value="ECO:0007669"/>
    <property type="project" value="UniProtKB-EC"/>
</dbReference>
<keyword evidence="3" id="KW-0479">Metal-binding</keyword>
<dbReference type="CDD" id="cd02674">
    <property type="entry name" value="Peptidase_C19R"/>
    <property type="match status" value="1"/>
</dbReference>
<feature type="compositionally biased region" description="Acidic residues" evidence="7">
    <location>
        <begin position="282"/>
        <end position="293"/>
    </location>
</feature>
<evidence type="ECO:0000256" key="2">
    <source>
        <dbReference type="ARBA" id="ARBA00012759"/>
    </source>
</evidence>
<feature type="region of interest" description="Disordered" evidence="7">
    <location>
        <begin position="268"/>
        <end position="304"/>
    </location>
</feature>
<dbReference type="GO" id="GO:0008270">
    <property type="term" value="F:zinc ion binding"/>
    <property type="evidence" value="ECO:0007669"/>
    <property type="project" value="UniProtKB-KW"/>
</dbReference>
<dbReference type="SUPFAM" id="SSF49764">
    <property type="entry name" value="HSP20-like chaperones"/>
    <property type="match status" value="2"/>
</dbReference>
<dbReference type="SUPFAM" id="SSF54001">
    <property type="entry name" value="Cysteine proteinases"/>
    <property type="match status" value="1"/>
</dbReference>
<evidence type="ECO:0000259" key="10">
    <source>
        <dbReference type="PROSITE" id="PS51203"/>
    </source>
</evidence>
<dbReference type="PROSITE" id="PS00972">
    <property type="entry name" value="USP_1"/>
    <property type="match status" value="1"/>
</dbReference>